<evidence type="ECO:0000313" key="3">
    <source>
        <dbReference type="Proteomes" id="UP000632195"/>
    </source>
</evidence>
<dbReference type="RefSeq" id="WP_075056822.1">
    <property type="nucleotide sequence ID" value="NZ_BMNY01000001.1"/>
</dbReference>
<gene>
    <name evidence="2" type="ORF">GCM10007108_11420</name>
</gene>
<sequence length="142" mass="15758">MAISQSNLLVRNIIKEFKEDLKPETETRIVKWTSVGFKLLALGFVFALESSDTYAIALRLLGDIFIAQTLHATLLGMYQKSLDKNGPLAWWFVGMASGIYLILVANKFGALSTSLGNTLSDCSMWPPYHCLSNCLSCMYGHT</sequence>
<reference evidence="2" key="2">
    <citation type="submission" date="2022-09" db="EMBL/GenBank/DDBJ databases">
        <authorList>
            <person name="Sun Q."/>
            <person name="Ohkuma M."/>
        </authorList>
    </citation>
    <scope>NUCLEOTIDE SEQUENCE</scope>
    <source>
        <strain evidence="2">JCM 13583</strain>
    </source>
</reference>
<feature type="transmembrane region" description="Helical" evidence="1">
    <location>
        <begin position="88"/>
        <end position="105"/>
    </location>
</feature>
<feature type="transmembrane region" description="Helical" evidence="1">
    <location>
        <begin position="54"/>
        <end position="76"/>
    </location>
</feature>
<proteinExistence type="predicted"/>
<dbReference type="EMBL" id="BMNY01000001">
    <property type="protein sequence ID" value="GGM75205.1"/>
    <property type="molecule type" value="Genomic_DNA"/>
</dbReference>
<dbReference type="Gene3D" id="1.20.1730.10">
    <property type="entry name" value="Sodium/glucose cotransporter"/>
    <property type="match status" value="1"/>
</dbReference>
<accession>A0AA37BRN6</accession>
<dbReference type="AlphaFoldDB" id="A0AA37BRN6"/>
<comment type="caution">
    <text evidence="2">The sequence shown here is derived from an EMBL/GenBank/DDBJ whole genome shotgun (WGS) entry which is preliminary data.</text>
</comment>
<keyword evidence="1" id="KW-0472">Membrane</keyword>
<feature type="transmembrane region" description="Helical" evidence="1">
    <location>
        <begin position="29"/>
        <end position="48"/>
    </location>
</feature>
<evidence type="ECO:0000313" key="2">
    <source>
        <dbReference type="EMBL" id="GGM75205.1"/>
    </source>
</evidence>
<keyword evidence="1" id="KW-0812">Transmembrane</keyword>
<keyword evidence="3" id="KW-1185">Reference proteome</keyword>
<keyword evidence="1" id="KW-1133">Transmembrane helix</keyword>
<dbReference type="Proteomes" id="UP000632195">
    <property type="component" value="Unassembled WGS sequence"/>
</dbReference>
<protein>
    <submittedName>
        <fullName evidence="2">Uncharacterized protein</fullName>
    </submittedName>
</protein>
<organism evidence="2 3">
    <name type="scientific">Thermogymnomonas acidicola</name>
    <dbReference type="NCBI Taxonomy" id="399579"/>
    <lineage>
        <taxon>Archaea</taxon>
        <taxon>Methanobacteriati</taxon>
        <taxon>Thermoplasmatota</taxon>
        <taxon>Thermoplasmata</taxon>
        <taxon>Thermoplasmatales</taxon>
        <taxon>Thermogymnomonas</taxon>
    </lineage>
</organism>
<reference evidence="2" key="1">
    <citation type="journal article" date="2014" name="Int. J. Syst. Evol. Microbiol.">
        <title>Complete genome sequence of Corynebacterium casei LMG S-19264T (=DSM 44701T), isolated from a smear-ripened cheese.</title>
        <authorList>
            <consortium name="US DOE Joint Genome Institute (JGI-PGF)"/>
            <person name="Walter F."/>
            <person name="Albersmeier A."/>
            <person name="Kalinowski J."/>
            <person name="Ruckert C."/>
        </authorList>
    </citation>
    <scope>NUCLEOTIDE SEQUENCE</scope>
    <source>
        <strain evidence="2">JCM 13583</strain>
    </source>
</reference>
<name>A0AA37BRN6_9ARCH</name>
<dbReference type="InterPro" id="IPR038377">
    <property type="entry name" value="Na/Glc_symporter_sf"/>
</dbReference>
<evidence type="ECO:0000256" key="1">
    <source>
        <dbReference type="SAM" id="Phobius"/>
    </source>
</evidence>